<accession>A0A2P8FBN3</accession>
<organism evidence="1 2">
    <name type="scientific">Shimia abyssi</name>
    <dbReference type="NCBI Taxonomy" id="1662395"/>
    <lineage>
        <taxon>Bacteria</taxon>
        <taxon>Pseudomonadati</taxon>
        <taxon>Pseudomonadota</taxon>
        <taxon>Alphaproteobacteria</taxon>
        <taxon>Rhodobacterales</taxon>
        <taxon>Roseobacteraceae</taxon>
    </lineage>
</organism>
<protein>
    <submittedName>
        <fullName evidence="1">Uncharacterized protein</fullName>
    </submittedName>
</protein>
<dbReference type="EMBL" id="PYGJ01000007">
    <property type="protein sequence ID" value="PSL19135.1"/>
    <property type="molecule type" value="Genomic_DNA"/>
</dbReference>
<proteinExistence type="predicted"/>
<keyword evidence="2" id="KW-1185">Reference proteome</keyword>
<gene>
    <name evidence="1" type="ORF">CLV88_10778</name>
</gene>
<evidence type="ECO:0000313" key="2">
    <source>
        <dbReference type="Proteomes" id="UP000240418"/>
    </source>
</evidence>
<reference evidence="1 2" key="1">
    <citation type="submission" date="2018-03" db="EMBL/GenBank/DDBJ databases">
        <title>Genomic Encyclopedia of Archaeal and Bacterial Type Strains, Phase II (KMG-II): from individual species to whole genera.</title>
        <authorList>
            <person name="Goeker M."/>
        </authorList>
    </citation>
    <scope>NUCLEOTIDE SEQUENCE [LARGE SCALE GENOMIC DNA]</scope>
    <source>
        <strain evidence="1 2">DSM 100673</strain>
    </source>
</reference>
<sequence>MNRYLLRKPGADATPEELASLVTNPRISVVDGDMRTRLMIETSRDALLEIKQALPDWSIDLAKMVPGATRLHEKILGFRGATTGGL</sequence>
<comment type="caution">
    <text evidence="1">The sequence shown here is derived from an EMBL/GenBank/DDBJ whole genome shotgun (WGS) entry which is preliminary data.</text>
</comment>
<dbReference type="AlphaFoldDB" id="A0A2P8FBN3"/>
<evidence type="ECO:0000313" key="1">
    <source>
        <dbReference type="EMBL" id="PSL19135.1"/>
    </source>
</evidence>
<dbReference type="RefSeq" id="WP_106608753.1">
    <property type="nucleotide sequence ID" value="NZ_PYGJ01000007.1"/>
</dbReference>
<dbReference type="Proteomes" id="UP000240418">
    <property type="component" value="Unassembled WGS sequence"/>
</dbReference>
<name>A0A2P8FBN3_9RHOB</name>